<accession>A0A8R7P6A1</accession>
<sequence length="47" mass="5195">MGRLRKVSHKDVPEASSIESVDPLQDPFVPNDFAEDGSNCCRAYTVI</sequence>
<reference evidence="3" key="1">
    <citation type="journal article" date="2013" name="Nature">
        <title>Draft genome of the wheat A-genome progenitor Triticum urartu.</title>
        <authorList>
            <person name="Ling H.Q."/>
            <person name="Zhao S."/>
            <person name="Liu D."/>
            <person name="Wang J."/>
            <person name="Sun H."/>
            <person name="Zhang C."/>
            <person name="Fan H."/>
            <person name="Li D."/>
            <person name="Dong L."/>
            <person name="Tao Y."/>
            <person name="Gao C."/>
            <person name="Wu H."/>
            <person name="Li Y."/>
            <person name="Cui Y."/>
            <person name="Guo X."/>
            <person name="Zheng S."/>
            <person name="Wang B."/>
            <person name="Yu K."/>
            <person name="Liang Q."/>
            <person name="Yang W."/>
            <person name="Lou X."/>
            <person name="Chen J."/>
            <person name="Feng M."/>
            <person name="Jian J."/>
            <person name="Zhang X."/>
            <person name="Luo G."/>
            <person name="Jiang Y."/>
            <person name="Liu J."/>
            <person name="Wang Z."/>
            <person name="Sha Y."/>
            <person name="Zhang B."/>
            <person name="Wu H."/>
            <person name="Tang D."/>
            <person name="Shen Q."/>
            <person name="Xue P."/>
            <person name="Zou S."/>
            <person name="Wang X."/>
            <person name="Liu X."/>
            <person name="Wang F."/>
            <person name="Yang Y."/>
            <person name="An X."/>
            <person name="Dong Z."/>
            <person name="Zhang K."/>
            <person name="Zhang X."/>
            <person name="Luo M.C."/>
            <person name="Dvorak J."/>
            <person name="Tong Y."/>
            <person name="Wang J."/>
            <person name="Yang H."/>
            <person name="Li Z."/>
            <person name="Wang D."/>
            <person name="Zhang A."/>
            <person name="Wang J."/>
        </authorList>
    </citation>
    <scope>NUCLEOTIDE SEQUENCE</scope>
    <source>
        <strain evidence="3">cv. G1812</strain>
    </source>
</reference>
<dbReference type="Proteomes" id="UP000015106">
    <property type="component" value="Chromosome 1"/>
</dbReference>
<evidence type="ECO:0000313" key="2">
    <source>
        <dbReference type="EnsemblPlants" id="TuG1812G0100003496.01.T01.cds432319"/>
    </source>
</evidence>
<dbReference type="Gramene" id="TuG1812G0100003496.01.T01">
    <property type="protein sequence ID" value="TuG1812G0100003496.01.T01.cds432319"/>
    <property type="gene ID" value="TuG1812G0100003496.01"/>
</dbReference>
<reference evidence="2" key="3">
    <citation type="submission" date="2022-06" db="UniProtKB">
        <authorList>
            <consortium name="EnsemblPlants"/>
        </authorList>
    </citation>
    <scope>IDENTIFICATION</scope>
</reference>
<evidence type="ECO:0000256" key="1">
    <source>
        <dbReference type="SAM" id="MobiDB-lite"/>
    </source>
</evidence>
<name>A0A8R7P6A1_TRIUA</name>
<proteinExistence type="predicted"/>
<protein>
    <submittedName>
        <fullName evidence="2">Uncharacterized protein</fullName>
    </submittedName>
</protein>
<reference evidence="2" key="2">
    <citation type="submission" date="2018-03" db="EMBL/GenBank/DDBJ databases">
        <title>The Triticum urartu genome reveals the dynamic nature of wheat genome evolution.</title>
        <authorList>
            <person name="Ling H."/>
            <person name="Ma B."/>
            <person name="Shi X."/>
            <person name="Liu H."/>
            <person name="Dong L."/>
            <person name="Sun H."/>
            <person name="Cao Y."/>
            <person name="Gao Q."/>
            <person name="Zheng S."/>
            <person name="Li Y."/>
            <person name="Yu Y."/>
            <person name="Du H."/>
            <person name="Qi M."/>
            <person name="Li Y."/>
            <person name="Yu H."/>
            <person name="Cui Y."/>
            <person name="Wang N."/>
            <person name="Chen C."/>
            <person name="Wu H."/>
            <person name="Zhao Y."/>
            <person name="Zhang J."/>
            <person name="Li Y."/>
            <person name="Zhou W."/>
            <person name="Zhang B."/>
            <person name="Hu W."/>
            <person name="Eijk M."/>
            <person name="Tang J."/>
            <person name="Witsenboer H."/>
            <person name="Zhao S."/>
            <person name="Li Z."/>
            <person name="Zhang A."/>
            <person name="Wang D."/>
            <person name="Liang C."/>
        </authorList>
    </citation>
    <scope>NUCLEOTIDE SEQUENCE [LARGE SCALE GENOMIC DNA]</scope>
    <source>
        <strain evidence="2">cv. G1812</strain>
    </source>
</reference>
<organism evidence="2 3">
    <name type="scientific">Triticum urartu</name>
    <name type="common">Red wild einkorn</name>
    <name type="synonym">Crithodium urartu</name>
    <dbReference type="NCBI Taxonomy" id="4572"/>
    <lineage>
        <taxon>Eukaryota</taxon>
        <taxon>Viridiplantae</taxon>
        <taxon>Streptophyta</taxon>
        <taxon>Embryophyta</taxon>
        <taxon>Tracheophyta</taxon>
        <taxon>Spermatophyta</taxon>
        <taxon>Magnoliopsida</taxon>
        <taxon>Liliopsida</taxon>
        <taxon>Poales</taxon>
        <taxon>Poaceae</taxon>
        <taxon>BOP clade</taxon>
        <taxon>Pooideae</taxon>
        <taxon>Triticodae</taxon>
        <taxon>Triticeae</taxon>
        <taxon>Triticinae</taxon>
        <taxon>Triticum</taxon>
    </lineage>
</organism>
<dbReference type="AlphaFoldDB" id="A0A8R7P6A1"/>
<evidence type="ECO:0000313" key="3">
    <source>
        <dbReference type="Proteomes" id="UP000015106"/>
    </source>
</evidence>
<dbReference type="EnsemblPlants" id="TuG1812G0100003496.01.T01">
    <property type="protein sequence ID" value="TuG1812G0100003496.01.T01.cds432319"/>
    <property type="gene ID" value="TuG1812G0100003496.01"/>
</dbReference>
<feature type="region of interest" description="Disordered" evidence="1">
    <location>
        <begin position="1"/>
        <end position="23"/>
    </location>
</feature>
<keyword evidence="3" id="KW-1185">Reference proteome</keyword>